<sequence>MRVWDMQHCGDFSSEEGSFVVPVIGVSYLLLLFKFHPQPLEMLCKVLRRWCGHCAGYSNLTMIPLFTGAICQHSMKSCFSILSNPTSTLYFEHTSSTPSQSKTPRMQYDQINNDHEFDSTNFSFDDHGIDLRLYDPSRLSSCSRRNSQYSLTDSLLPISTQPEPSQCPDMPLSGLILAIGHHVYYSSLNGTPADDSARQNWSIRFGAVFASLVVVCFKAITVSALGQYFWTVIRAKGLKISDLDKLYALTSSPIGIFSFSVFKNTTLAAAIGIIFWCMDMVSFASTATLSVIATNITIEIPIQVLDSSQFDWKNSVYMDYPNQIAIKSASLADFVPLNIPITRQEWTYDMQLLGPTFKCRAASSSGQASFDQLTDQLQRKESVYIAKHINDPPSNNLETRSLLLLNSAFQPTQLNSNWSANTSQIPSEIMESQNFDFQLHLCFDGNFHQYHNCFCQWATASNTK</sequence>
<accession>G2YT67</accession>
<dbReference type="Proteomes" id="UP000008177">
    <property type="component" value="Unplaced contigs"/>
</dbReference>
<keyword evidence="1" id="KW-0472">Membrane</keyword>
<dbReference type="PANTHER" id="PTHR35041:SF3">
    <property type="entry name" value="FORMYLMETHIONINE DEFORMYLASE-LIKE PROTEIN"/>
    <property type="match status" value="1"/>
</dbReference>
<dbReference type="HOGENOM" id="CLU_589242_0_0_1"/>
<dbReference type="AlphaFoldDB" id="G2YT67"/>
<dbReference type="PANTHER" id="PTHR35041">
    <property type="entry name" value="MEDIATOR OF RNA POLYMERASE II TRANSCRIPTION SUBUNIT 1"/>
    <property type="match status" value="1"/>
</dbReference>
<dbReference type="EMBL" id="FQ790352">
    <property type="protein sequence ID" value="CCD54971.1"/>
    <property type="molecule type" value="Genomic_DNA"/>
</dbReference>
<gene>
    <name evidence="2" type="ORF">BofuT4_P162600.1</name>
</gene>
<evidence type="ECO:0000313" key="3">
    <source>
        <dbReference type="Proteomes" id="UP000008177"/>
    </source>
</evidence>
<evidence type="ECO:0000256" key="1">
    <source>
        <dbReference type="SAM" id="Phobius"/>
    </source>
</evidence>
<reference evidence="3" key="1">
    <citation type="journal article" date="2011" name="PLoS Genet.">
        <title>Genomic analysis of the necrotrophic fungal pathogens Sclerotinia sclerotiorum and Botrytis cinerea.</title>
        <authorList>
            <person name="Amselem J."/>
            <person name="Cuomo C.A."/>
            <person name="van Kan J.A."/>
            <person name="Viaud M."/>
            <person name="Benito E.P."/>
            <person name="Couloux A."/>
            <person name="Coutinho P.M."/>
            <person name="de Vries R.P."/>
            <person name="Dyer P.S."/>
            <person name="Fillinger S."/>
            <person name="Fournier E."/>
            <person name="Gout L."/>
            <person name="Hahn M."/>
            <person name="Kohn L."/>
            <person name="Lapalu N."/>
            <person name="Plummer K.M."/>
            <person name="Pradier J.M."/>
            <person name="Quevillon E."/>
            <person name="Sharon A."/>
            <person name="Simon A."/>
            <person name="ten Have A."/>
            <person name="Tudzynski B."/>
            <person name="Tudzynski P."/>
            <person name="Wincker P."/>
            <person name="Andrew M."/>
            <person name="Anthouard V."/>
            <person name="Beever R.E."/>
            <person name="Beffa R."/>
            <person name="Benoit I."/>
            <person name="Bouzid O."/>
            <person name="Brault B."/>
            <person name="Chen Z."/>
            <person name="Choquer M."/>
            <person name="Collemare J."/>
            <person name="Cotton P."/>
            <person name="Danchin E.G."/>
            <person name="Da Silva C."/>
            <person name="Gautier A."/>
            <person name="Giraud C."/>
            <person name="Giraud T."/>
            <person name="Gonzalez C."/>
            <person name="Grossetete S."/>
            <person name="Guldener U."/>
            <person name="Henrissat B."/>
            <person name="Howlett B.J."/>
            <person name="Kodira C."/>
            <person name="Kretschmer M."/>
            <person name="Lappartient A."/>
            <person name="Leroch M."/>
            <person name="Levis C."/>
            <person name="Mauceli E."/>
            <person name="Neuveglise C."/>
            <person name="Oeser B."/>
            <person name="Pearson M."/>
            <person name="Poulain J."/>
            <person name="Poussereau N."/>
            <person name="Quesneville H."/>
            <person name="Rascle C."/>
            <person name="Schumacher J."/>
            <person name="Segurens B."/>
            <person name="Sexton A."/>
            <person name="Silva E."/>
            <person name="Sirven C."/>
            <person name="Soanes D.M."/>
            <person name="Talbot N.J."/>
            <person name="Templeton M."/>
            <person name="Yandava C."/>
            <person name="Yarden O."/>
            <person name="Zeng Q."/>
            <person name="Rollins J.A."/>
            <person name="Lebrun M.H."/>
            <person name="Dickman M."/>
        </authorList>
    </citation>
    <scope>NUCLEOTIDE SEQUENCE [LARGE SCALE GENOMIC DNA]</scope>
    <source>
        <strain evidence="3">T4</strain>
    </source>
</reference>
<dbReference type="STRING" id="999810.G2YT67"/>
<protein>
    <submittedName>
        <fullName evidence="2">Uncharacterized protein</fullName>
    </submittedName>
</protein>
<keyword evidence="1" id="KW-1133">Transmembrane helix</keyword>
<dbReference type="OrthoDB" id="5340195at2759"/>
<evidence type="ECO:0000313" key="2">
    <source>
        <dbReference type="EMBL" id="CCD54971.1"/>
    </source>
</evidence>
<dbReference type="eggNOG" id="ENOG502S233">
    <property type="taxonomic scope" value="Eukaryota"/>
</dbReference>
<proteinExistence type="predicted"/>
<organism evidence="2 3">
    <name type="scientific">Botryotinia fuckeliana (strain T4)</name>
    <name type="common">Noble rot fungus</name>
    <name type="synonym">Botrytis cinerea</name>
    <dbReference type="NCBI Taxonomy" id="999810"/>
    <lineage>
        <taxon>Eukaryota</taxon>
        <taxon>Fungi</taxon>
        <taxon>Dikarya</taxon>
        <taxon>Ascomycota</taxon>
        <taxon>Pezizomycotina</taxon>
        <taxon>Leotiomycetes</taxon>
        <taxon>Helotiales</taxon>
        <taxon>Sclerotiniaceae</taxon>
        <taxon>Botrytis</taxon>
    </lineage>
</organism>
<name>G2YT67_BOTF4</name>
<dbReference type="InParanoid" id="G2YT67"/>
<keyword evidence="1" id="KW-0812">Transmembrane</keyword>
<feature type="transmembrane region" description="Helical" evidence="1">
    <location>
        <begin position="205"/>
        <end position="226"/>
    </location>
</feature>